<dbReference type="AlphaFoldDB" id="A0A6A3AXG4"/>
<dbReference type="EMBL" id="VEPZ02000937">
    <property type="protein sequence ID" value="KAE8709136.1"/>
    <property type="molecule type" value="Genomic_DNA"/>
</dbReference>
<evidence type="ECO:0000256" key="1">
    <source>
        <dbReference type="ARBA" id="ARBA00004123"/>
    </source>
</evidence>
<proteinExistence type="inferred from homology"/>
<feature type="region of interest" description="Disordered" evidence="4">
    <location>
        <begin position="141"/>
        <end position="201"/>
    </location>
</feature>
<keyword evidence="5" id="KW-0238">DNA-binding</keyword>
<dbReference type="Proteomes" id="UP000436088">
    <property type="component" value="Unassembled WGS sequence"/>
</dbReference>
<evidence type="ECO:0000313" key="6">
    <source>
        <dbReference type="Proteomes" id="UP000436088"/>
    </source>
</evidence>
<evidence type="ECO:0000256" key="2">
    <source>
        <dbReference type="ARBA" id="ARBA00008352"/>
    </source>
</evidence>
<accession>A0A6A3AXG4</accession>
<evidence type="ECO:0000256" key="4">
    <source>
        <dbReference type="SAM" id="MobiDB-lite"/>
    </source>
</evidence>
<dbReference type="GO" id="GO:0003677">
    <property type="term" value="F:DNA binding"/>
    <property type="evidence" value="ECO:0007669"/>
    <property type="project" value="UniProtKB-KW"/>
</dbReference>
<evidence type="ECO:0000313" key="5">
    <source>
        <dbReference type="EMBL" id="KAE8709136.1"/>
    </source>
</evidence>
<reference evidence="5" key="1">
    <citation type="submission" date="2019-09" db="EMBL/GenBank/DDBJ databases">
        <title>Draft genome information of white flower Hibiscus syriacus.</title>
        <authorList>
            <person name="Kim Y.-M."/>
        </authorList>
    </citation>
    <scope>NUCLEOTIDE SEQUENCE [LARGE SCALE GENOMIC DNA]</scope>
    <source>
        <strain evidence="5">YM2019G1</strain>
    </source>
</reference>
<keyword evidence="6" id="KW-1185">Reference proteome</keyword>
<organism evidence="5 6">
    <name type="scientific">Hibiscus syriacus</name>
    <name type="common">Rose of Sharon</name>
    <dbReference type="NCBI Taxonomy" id="106335"/>
    <lineage>
        <taxon>Eukaryota</taxon>
        <taxon>Viridiplantae</taxon>
        <taxon>Streptophyta</taxon>
        <taxon>Embryophyta</taxon>
        <taxon>Tracheophyta</taxon>
        <taxon>Spermatophyta</taxon>
        <taxon>Magnoliopsida</taxon>
        <taxon>eudicotyledons</taxon>
        <taxon>Gunneridae</taxon>
        <taxon>Pentapetalae</taxon>
        <taxon>rosids</taxon>
        <taxon>malvids</taxon>
        <taxon>Malvales</taxon>
        <taxon>Malvaceae</taxon>
        <taxon>Malvoideae</taxon>
        <taxon>Hibiscus</taxon>
    </lineage>
</organism>
<dbReference type="Pfam" id="PF11705">
    <property type="entry name" value="RNA_pol_3_Rpc31"/>
    <property type="match status" value="1"/>
</dbReference>
<comment type="subcellular location">
    <subcellularLocation>
        <location evidence="1">Nucleus</location>
    </subcellularLocation>
</comment>
<sequence length="201" mass="23520">MAFRGQGRGRGWGFGGGYFKSEPFVLFPDIELPDVKAVPEEKALVIWNSRLINYWKASPYYIEEHVSKKKQSMDIERFSDWGKPKNTSKRNSLNQVLQLQSHNFPKELIQDSSRVQRSAKKMRWNLDSGLEKLDMFEKFEKDFEDKEGKEKGDGEEDTDEEQGEQSDESYSDDGDYNENEHFDDDEDDYNVQDDGDDEPIY</sequence>
<dbReference type="OrthoDB" id="2018787at2759"/>
<dbReference type="PANTHER" id="PTHR15367">
    <property type="entry name" value="DNA-DIRECTED RNA POLYMERASE III"/>
    <property type="match status" value="1"/>
</dbReference>
<evidence type="ECO:0000256" key="3">
    <source>
        <dbReference type="ARBA" id="ARBA00023242"/>
    </source>
</evidence>
<comment type="similarity">
    <text evidence="2">Belongs to the eukaryotic RPC7 RNA polymerase subunit family.</text>
</comment>
<dbReference type="InterPro" id="IPR024661">
    <property type="entry name" value="RNA_pol_III_Rpc31"/>
</dbReference>
<feature type="compositionally biased region" description="Basic and acidic residues" evidence="4">
    <location>
        <begin position="141"/>
        <end position="152"/>
    </location>
</feature>
<gene>
    <name evidence="5" type="ORF">F3Y22_tig00110332pilonHSYRG00977</name>
</gene>
<comment type="caution">
    <text evidence="5">The sequence shown here is derived from an EMBL/GenBank/DDBJ whole genome shotgun (WGS) entry which is preliminary data.</text>
</comment>
<feature type="compositionally biased region" description="Acidic residues" evidence="4">
    <location>
        <begin position="153"/>
        <end position="201"/>
    </location>
</feature>
<dbReference type="GO" id="GO:0006383">
    <property type="term" value="P:transcription by RNA polymerase III"/>
    <property type="evidence" value="ECO:0007669"/>
    <property type="project" value="InterPro"/>
</dbReference>
<name>A0A6A3AXG4_HIBSY</name>
<keyword evidence="3" id="KW-0539">Nucleus</keyword>
<dbReference type="GO" id="GO:0005666">
    <property type="term" value="C:RNA polymerase III complex"/>
    <property type="evidence" value="ECO:0007669"/>
    <property type="project" value="TreeGrafter"/>
</dbReference>
<dbReference type="PANTHER" id="PTHR15367:SF2">
    <property type="entry name" value="DNA-DIRECTED RNA POLYMERASE III SUBUNIT"/>
    <property type="match status" value="1"/>
</dbReference>
<protein>
    <submittedName>
        <fullName evidence="5">Basic helix-loop-helix DNA-binding superfamily protein isoform 1</fullName>
    </submittedName>
</protein>